<organism evidence="3 4">
    <name type="scientific">Tautonia plasticadhaerens</name>
    <dbReference type="NCBI Taxonomy" id="2527974"/>
    <lineage>
        <taxon>Bacteria</taxon>
        <taxon>Pseudomonadati</taxon>
        <taxon>Planctomycetota</taxon>
        <taxon>Planctomycetia</taxon>
        <taxon>Isosphaerales</taxon>
        <taxon>Isosphaeraceae</taxon>
        <taxon>Tautonia</taxon>
    </lineage>
</organism>
<dbReference type="AlphaFoldDB" id="A0A518HFJ2"/>
<geneLocation type="plasmid" evidence="4">
    <name>pelp_4</name>
</geneLocation>
<dbReference type="NCBIfam" id="TIGR02595">
    <property type="entry name" value="PEP_CTERM"/>
    <property type="match status" value="1"/>
</dbReference>
<proteinExistence type="predicted"/>
<dbReference type="Proteomes" id="UP000317835">
    <property type="component" value="Plasmid pElP_4"/>
</dbReference>
<dbReference type="NCBIfam" id="NF041539">
    <property type="entry name" value="choice_anch_R"/>
    <property type="match status" value="1"/>
</dbReference>
<evidence type="ECO:0000256" key="1">
    <source>
        <dbReference type="SAM" id="SignalP"/>
    </source>
</evidence>
<evidence type="ECO:0000313" key="3">
    <source>
        <dbReference type="EMBL" id="QDV39614.1"/>
    </source>
</evidence>
<gene>
    <name evidence="3" type="ORF">ElP_75850</name>
</gene>
<evidence type="ECO:0000259" key="2">
    <source>
        <dbReference type="Pfam" id="PF07589"/>
    </source>
</evidence>
<dbReference type="InterPro" id="IPR013424">
    <property type="entry name" value="Ice-binding_C"/>
</dbReference>
<dbReference type="EMBL" id="CP036430">
    <property type="protein sequence ID" value="QDV39614.1"/>
    <property type="molecule type" value="Genomic_DNA"/>
</dbReference>
<feature type="signal peptide" evidence="1">
    <location>
        <begin position="1"/>
        <end position="23"/>
    </location>
</feature>
<dbReference type="RefSeq" id="WP_145279838.1">
    <property type="nucleotide sequence ID" value="NZ_CP036430.1"/>
</dbReference>
<feature type="chain" id="PRO_5022201801" description="Ice-binding protein C-terminal domain-containing protein" evidence="1">
    <location>
        <begin position="24"/>
        <end position="223"/>
    </location>
</feature>
<evidence type="ECO:0000313" key="4">
    <source>
        <dbReference type="Proteomes" id="UP000317835"/>
    </source>
</evidence>
<accession>A0A518HFJ2</accession>
<protein>
    <recommendedName>
        <fullName evidence="2">Ice-binding protein C-terminal domain-containing protein</fullName>
    </recommendedName>
</protein>
<reference evidence="3 4" key="1">
    <citation type="submission" date="2019-02" db="EMBL/GenBank/DDBJ databases">
        <title>Deep-cultivation of Planctomycetes and their phenomic and genomic characterization uncovers novel biology.</title>
        <authorList>
            <person name="Wiegand S."/>
            <person name="Jogler M."/>
            <person name="Boedeker C."/>
            <person name="Pinto D."/>
            <person name="Vollmers J."/>
            <person name="Rivas-Marin E."/>
            <person name="Kohn T."/>
            <person name="Peeters S.H."/>
            <person name="Heuer A."/>
            <person name="Rast P."/>
            <person name="Oberbeckmann S."/>
            <person name="Bunk B."/>
            <person name="Jeske O."/>
            <person name="Meyerdierks A."/>
            <person name="Storesund J.E."/>
            <person name="Kallscheuer N."/>
            <person name="Luecker S."/>
            <person name="Lage O.M."/>
            <person name="Pohl T."/>
            <person name="Merkel B.J."/>
            <person name="Hornburger P."/>
            <person name="Mueller R.-W."/>
            <person name="Bruemmer F."/>
            <person name="Labrenz M."/>
            <person name="Spormann A.M."/>
            <person name="Op den Camp H."/>
            <person name="Overmann J."/>
            <person name="Amann R."/>
            <person name="Jetten M.S.M."/>
            <person name="Mascher T."/>
            <person name="Medema M.H."/>
            <person name="Devos D.P."/>
            <person name="Kaster A.-K."/>
            <person name="Ovreas L."/>
            <person name="Rohde M."/>
            <person name="Galperin M.Y."/>
            <person name="Jogler C."/>
        </authorList>
    </citation>
    <scope>NUCLEOTIDE SEQUENCE [LARGE SCALE GENOMIC DNA]</scope>
    <source>
        <strain evidence="3 4">ElP</strain>
        <plasmid evidence="4">pelp_4</plasmid>
    </source>
</reference>
<name>A0A518HFJ2_9BACT</name>
<keyword evidence="3" id="KW-0614">Plasmid</keyword>
<dbReference type="KEGG" id="tpla:ElP_75850"/>
<dbReference type="Pfam" id="PF07589">
    <property type="entry name" value="PEP-CTERM"/>
    <property type="match status" value="1"/>
</dbReference>
<feature type="domain" description="Ice-binding protein C-terminal" evidence="2">
    <location>
        <begin position="196"/>
        <end position="220"/>
    </location>
</feature>
<keyword evidence="1" id="KW-0732">Signal</keyword>
<keyword evidence="4" id="KW-1185">Reference proteome</keyword>
<sequence length="223" mass="23326" precursor="true">MKTRHCGHLALLLGWLALSAASARGDVILSTLPQTNDGLASATLGPLRIKALAFTLSDQAYTMDSAVLRLRLDTFDRPLTTPILQLLNDSGDPDIPGSTVLATFSTPTLVGGINDFTFTPTSPFTLLAGQEYWLALSSAADFDTSGLNWLASNPPVTPTGVATLSGNRFTSDGGVTWGPSTTVNSFTINGTIATVIPEPSTLALAAMGGVGLLGYGCRRRRRA</sequence>